<feature type="chain" id="PRO_5045895994" description="Outer membrane lipoprotein carrier protein LolA" evidence="1">
    <location>
        <begin position="25"/>
        <end position="205"/>
    </location>
</feature>
<dbReference type="Proteomes" id="UP000294685">
    <property type="component" value="Unassembled WGS sequence"/>
</dbReference>
<proteinExistence type="predicted"/>
<organism evidence="2 3">
    <name type="scientific">Flavobacterium ranwuense</name>
    <dbReference type="NCBI Taxonomy" id="2541725"/>
    <lineage>
        <taxon>Bacteria</taxon>
        <taxon>Pseudomonadati</taxon>
        <taxon>Bacteroidota</taxon>
        <taxon>Flavobacteriia</taxon>
        <taxon>Flavobacteriales</taxon>
        <taxon>Flavobacteriaceae</taxon>
        <taxon>Flavobacterium</taxon>
    </lineage>
</organism>
<protein>
    <recommendedName>
        <fullName evidence="4">Outer membrane lipoprotein carrier protein LolA</fullName>
    </recommendedName>
</protein>
<accession>A0ABY2DUU6</accession>
<comment type="caution">
    <text evidence="2">The sequence shown here is derived from an EMBL/GenBank/DDBJ whole genome shotgun (WGS) entry which is preliminary data.</text>
</comment>
<feature type="signal peptide" evidence="1">
    <location>
        <begin position="1"/>
        <end position="24"/>
    </location>
</feature>
<gene>
    <name evidence="2" type="ORF">E0I61_01975</name>
</gene>
<evidence type="ECO:0008006" key="4">
    <source>
        <dbReference type="Google" id="ProtNLM"/>
    </source>
</evidence>
<dbReference type="EMBL" id="SMLH01000001">
    <property type="protein sequence ID" value="TDE31488.1"/>
    <property type="molecule type" value="Genomic_DNA"/>
</dbReference>
<dbReference type="RefSeq" id="WP_132069045.1">
    <property type="nucleotide sequence ID" value="NZ_SMLH01000001.1"/>
</dbReference>
<evidence type="ECO:0000313" key="2">
    <source>
        <dbReference type="EMBL" id="TDE31488.1"/>
    </source>
</evidence>
<keyword evidence="3" id="KW-1185">Reference proteome</keyword>
<evidence type="ECO:0000313" key="3">
    <source>
        <dbReference type="Proteomes" id="UP000294685"/>
    </source>
</evidence>
<keyword evidence="1" id="KW-0732">Signal</keyword>
<reference evidence="2 3" key="1">
    <citation type="submission" date="2019-03" db="EMBL/GenBank/DDBJ databases">
        <title>Novel species of Flavobacterium.</title>
        <authorList>
            <person name="Liu Q."/>
            <person name="Xin Y.-H."/>
        </authorList>
    </citation>
    <scope>NUCLEOTIDE SEQUENCE [LARGE SCALE GENOMIC DNA]</scope>
    <source>
        <strain evidence="2 3">LB2P22</strain>
    </source>
</reference>
<name>A0ABY2DUU6_9FLAO</name>
<evidence type="ECO:0000256" key="1">
    <source>
        <dbReference type="SAM" id="SignalP"/>
    </source>
</evidence>
<sequence length="205" mass="24253">MKNIYLYLLPILTHLLTVSLSAQTASDTVFLLKDNNHKIYIEPNKNDVKYRSFVKESRDNKILDLPAKWVPLHVHKGNYYVYEPCDLGTNTSIYLSKNQIYFYGFELNNYKLNSKLKKVEDSHYGLSYIDLDKKIVSVDIYIIDKLKMVSIFKYQTQEEKISYQLMIDQNKINEFQMIVNECTDNKVPEFTFETVDYQKLIKEAK</sequence>